<dbReference type="Proteomes" id="UP000234323">
    <property type="component" value="Unassembled WGS sequence"/>
</dbReference>
<dbReference type="AlphaFoldDB" id="A0A2I1GDQ1"/>
<sequence length="457" mass="51992">MSLQGSALDIIDEQSWIKARNRYYWIAGLDASDFMIFGRVFYTVDVHGTRIVYFSHWKNFSSNRSVLSPCQGCSLHDASIVDGPLQVRSVSSKLSHRSCLTFLPSYRCLQLFNMPTRIDSTCNNINLFLSPFLLCSFFKVLLGYSCVRVPELFLVDPGIPSCVPTTVDVSPQLPTTPPTLIPDIHPCSHSHIYFYAKKHKSITSSSDNVGCGWIQRDDDGFILASGSFVWTNGPISPQASELGFIFQFLRLLPSKCSIDFYSVHSYASLYEQFSGSSSERRVHFPCYLLWMVIHEQIVTSCLDCTFHTITKVSADPFLSRCNILVDSLSSDDDSFSFKSLLDSPPFQRLLVVSLCTDVPLVTNPVGYWRTFTDMRDFFNILNLSRFAPLCSSYFSIDWNLTFDLFKNTLYHRSDVASISSSYSFRLQLWFDELPLMFHLRFRYPGLYADDSLCPNCG</sequence>
<proteinExistence type="predicted"/>
<name>A0A2I1GDQ1_9GLOM</name>
<keyword evidence="2" id="KW-1185">Reference proteome</keyword>
<accession>A0A2I1GDQ1</accession>
<evidence type="ECO:0000313" key="2">
    <source>
        <dbReference type="Proteomes" id="UP000234323"/>
    </source>
</evidence>
<protein>
    <submittedName>
        <fullName evidence="1">Uncharacterized protein</fullName>
    </submittedName>
</protein>
<feature type="non-terminal residue" evidence="1">
    <location>
        <position position="457"/>
    </location>
</feature>
<gene>
    <name evidence="1" type="ORF">RhiirA4_459130</name>
</gene>
<dbReference type="EMBL" id="LLXI01000343">
    <property type="protein sequence ID" value="PKY44741.1"/>
    <property type="molecule type" value="Genomic_DNA"/>
</dbReference>
<reference evidence="1 2" key="1">
    <citation type="submission" date="2015-10" db="EMBL/GenBank/DDBJ databases">
        <title>Genome analyses suggest a sexual origin of heterokaryosis in a supposedly ancient asexual fungus.</title>
        <authorList>
            <person name="Ropars J."/>
            <person name="Sedzielewska K."/>
            <person name="Noel J."/>
            <person name="Charron P."/>
            <person name="Farinelli L."/>
            <person name="Marton T."/>
            <person name="Kruger M."/>
            <person name="Pelin A."/>
            <person name="Brachmann A."/>
            <person name="Corradi N."/>
        </authorList>
    </citation>
    <scope>NUCLEOTIDE SEQUENCE [LARGE SCALE GENOMIC DNA]</scope>
    <source>
        <strain evidence="1 2">A4</strain>
    </source>
</reference>
<organism evidence="1 2">
    <name type="scientific">Rhizophagus irregularis</name>
    <dbReference type="NCBI Taxonomy" id="588596"/>
    <lineage>
        <taxon>Eukaryota</taxon>
        <taxon>Fungi</taxon>
        <taxon>Fungi incertae sedis</taxon>
        <taxon>Mucoromycota</taxon>
        <taxon>Glomeromycotina</taxon>
        <taxon>Glomeromycetes</taxon>
        <taxon>Glomerales</taxon>
        <taxon>Glomeraceae</taxon>
        <taxon>Rhizophagus</taxon>
    </lineage>
</organism>
<evidence type="ECO:0000313" key="1">
    <source>
        <dbReference type="EMBL" id="PKY44741.1"/>
    </source>
</evidence>
<comment type="caution">
    <text evidence="1">The sequence shown here is derived from an EMBL/GenBank/DDBJ whole genome shotgun (WGS) entry which is preliminary data.</text>
</comment>